<dbReference type="AlphaFoldDB" id="A0A2P2N1T6"/>
<accession>A0A2P2N1T6</accession>
<reference evidence="1" key="1">
    <citation type="submission" date="2018-02" db="EMBL/GenBank/DDBJ databases">
        <title>Rhizophora mucronata_Transcriptome.</title>
        <authorList>
            <person name="Meera S.P."/>
            <person name="Sreeshan A."/>
            <person name="Augustine A."/>
        </authorList>
    </citation>
    <scope>NUCLEOTIDE SEQUENCE</scope>
    <source>
        <tissue evidence="1">Leaf</tissue>
    </source>
</reference>
<name>A0A2P2N1T6_RHIMU</name>
<evidence type="ECO:0000313" key="1">
    <source>
        <dbReference type="EMBL" id="MBX36401.1"/>
    </source>
</evidence>
<sequence>MIIIEGASVSHPLIILRQRMTKRDDFFIESLKSNITNLKVLDRD</sequence>
<dbReference type="EMBL" id="GGEC01055917">
    <property type="protein sequence ID" value="MBX36401.1"/>
    <property type="molecule type" value="Transcribed_RNA"/>
</dbReference>
<organism evidence="1">
    <name type="scientific">Rhizophora mucronata</name>
    <name type="common">Asiatic mangrove</name>
    <dbReference type="NCBI Taxonomy" id="61149"/>
    <lineage>
        <taxon>Eukaryota</taxon>
        <taxon>Viridiplantae</taxon>
        <taxon>Streptophyta</taxon>
        <taxon>Embryophyta</taxon>
        <taxon>Tracheophyta</taxon>
        <taxon>Spermatophyta</taxon>
        <taxon>Magnoliopsida</taxon>
        <taxon>eudicotyledons</taxon>
        <taxon>Gunneridae</taxon>
        <taxon>Pentapetalae</taxon>
        <taxon>rosids</taxon>
        <taxon>fabids</taxon>
        <taxon>Malpighiales</taxon>
        <taxon>Rhizophoraceae</taxon>
        <taxon>Rhizophora</taxon>
    </lineage>
</organism>
<proteinExistence type="predicted"/>
<protein>
    <submittedName>
        <fullName evidence="1">Uncharacterized protein</fullName>
    </submittedName>
</protein>